<keyword evidence="1" id="KW-0812">Transmembrane</keyword>
<evidence type="ECO:0000313" key="4">
    <source>
        <dbReference type="Proteomes" id="UP000691718"/>
    </source>
</evidence>
<keyword evidence="4" id="KW-1185">Reference proteome</keyword>
<comment type="caution">
    <text evidence="3">The sequence shown here is derived from an EMBL/GenBank/DDBJ whole genome shotgun (WGS) entry which is preliminary data.</text>
</comment>
<dbReference type="OrthoDB" id="10266771at2759"/>
<proteinExistence type="predicted"/>
<dbReference type="Proteomes" id="UP000691718">
    <property type="component" value="Unassembled WGS sequence"/>
</dbReference>
<dbReference type="Pfam" id="PF15012">
    <property type="entry name" value="DUF4519"/>
    <property type="match status" value="1"/>
</dbReference>
<dbReference type="InterPro" id="IPR027960">
    <property type="entry name" value="DUF4519"/>
</dbReference>
<dbReference type="GO" id="GO:0042392">
    <property type="term" value="F:sphingosine-1-phosphate phosphatase activity"/>
    <property type="evidence" value="ECO:0007669"/>
    <property type="project" value="TreeGrafter"/>
</dbReference>
<dbReference type="PANTHER" id="PTHR14969:SF13">
    <property type="entry name" value="AT30094P"/>
    <property type="match status" value="1"/>
</dbReference>
<evidence type="ECO:0000259" key="2">
    <source>
        <dbReference type="SMART" id="SM00014"/>
    </source>
</evidence>
<feature type="transmembrane region" description="Helical" evidence="1">
    <location>
        <begin position="130"/>
        <end position="153"/>
    </location>
</feature>
<dbReference type="PANTHER" id="PTHR14969">
    <property type="entry name" value="SPHINGOSINE-1-PHOSPHATE PHOSPHOHYDROLASE"/>
    <property type="match status" value="1"/>
</dbReference>
<feature type="transmembrane region" description="Helical" evidence="1">
    <location>
        <begin position="83"/>
        <end position="101"/>
    </location>
</feature>
<evidence type="ECO:0000313" key="3">
    <source>
        <dbReference type="EMBL" id="CAG5036405.1"/>
    </source>
</evidence>
<keyword evidence="1" id="KW-0472">Membrane</keyword>
<dbReference type="AlphaFoldDB" id="A0A8S3XPL9"/>
<protein>
    <submittedName>
        <fullName evidence="3">(apollo) hypothetical protein</fullName>
    </submittedName>
</protein>
<feature type="transmembrane region" description="Helical" evidence="1">
    <location>
        <begin position="228"/>
        <end position="249"/>
    </location>
</feature>
<keyword evidence="1" id="KW-1133">Transmembrane helix</keyword>
<sequence>MDMTGVTEDKRQVPPMLQKILRYDIQITKKFVEVALRTTALRSLRNHAKFLEVSCHGIVWLAGWLSFIWLFSNKEFYQLQVNMLIALILDIVVVAVVKAFVRRRRPIPMNKMLAVGPDKYSFPSGHASRAVLVVFMLTYLSPVSFIFFPPLLAWACAVSISRVLLERHYILDVLGGIGIGILEGVLSSVCNFYYLFTVKMRKLKGAVKETAKQKRERKQEFAKMRQQIYTIVLPTFAVIFLLICTYVYLKTRPSSMQYA</sequence>
<feature type="domain" description="Phosphatidic acid phosphatase type 2/haloperoxidase" evidence="2">
    <location>
        <begin position="78"/>
        <end position="188"/>
    </location>
</feature>
<dbReference type="InterPro" id="IPR000326">
    <property type="entry name" value="PAP2/HPO"/>
</dbReference>
<organism evidence="3 4">
    <name type="scientific">Parnassius apollo</name>
    <name type="common">Apollo butterfly</name>
    <name type="synonym">Papilio apollo</name>
    <dbReference type="NCBI Taxonomy" id="110799"/>
    <lineage>
        <taxon>Eukaryota</taxon>
        <taxon>Metazoa</taxon>
        <taxon>Ecdysozoa</taxon>
        <taxon>Arthropoda</taxon>
        <taxon>Hexapoda</taxon>
        <taxon>Insecta</taxon>
        <taxon>Pterygota</taxon>
        <taxon>Neoptera</taxon>
        <taxon>Endopterygota</taxon>
        <taxon>Lepidoptera</taxon>
        <taxon>Glossata</taxon>
        <taxon>Ditrysia</taxon>
        <taxon>Papilionoidea</taxon>
        <taxon>Papilionidae</taxon>
        <taxon>Parnassiinae</taxon>
        <taxon>Parnassini</taxon>
        <taxon>Parnassius</taxon>
        <taxon>Parnassius</taxon>
    </lineage>
</organism>
<dbReference type="SMART" id="SM00014">
    <property type="entry name" value="acidPPc"/>
    <property type="match status" value="1"/>
</dbReference>
<gene>
    <name evidence="3" type="ORF">PAPOLLO_LOCUS20820</name>
</gene>
<name>A0A8S3XPL9_PARAO</name>
<dbReference type="EMBL" id="CAJQZP010001288">
    <property type="protein sequence ID" value="CAG5036405.1"/>
    <property type="molecule type" value="Genomic_DNA"/>
</dbReference>
<dbReference type="Pfam" id="PF01569">
    <property type="entry name" value="PAP2"/>
    <property type="match status" value="1"/>
</dbReference>
<evidence type="ECO:0000256" key="1">
    <source>
        <dbReference type="SAM" id="Phobius"/>
    </source>
</evidence>
<accession>A0A8S3XPL9</accession>
<feature type="transmembrane region" description="Helical" evidence="1">
    <location>
        <begin position="173"/>
        <end position="196"/>
    </location>
</feature>
<dbReference type="CDD" id="cd03391">
    <property type="entry name" value="PAP2_containing_2_like"/>
    <property type="match status" value="1"/>
</dbReference>
<reference evidence="3" key="1">
    <citation type="submission" date="2021-04" db="EMBL/GenBank/DDBJ databases">
        <authorList>
            <person name="Tunstrom K."/>
        </authorList>
    </citation>
    <scope>NUCLEOTIDE SEQUENCE</scope>
</reference>
<feature type="transmembrane region" description="Helical" evidence="1">
    <location>
        <begin position="50"/>
        <end position="71"/>
    </location>
</feature>